<dbReference type="InterPro" id="IPR040980">
    <property type="entry name" value="SWI2_SNF2"/>
</dbReference>
<dbReference type="Pfam" id="PF22679">
    <property type="entry name" value="T1R_D3-like"/>
    <property type="match status" value="1"/>
</dbReference>
<dbReference type="InterPro" id="IPR007409">
    <property type="entry name" value="Restrct_endonuc_type1_HsdR_N"/>
</dbReference>
<evidence type="ECO:0000256" key="1">
    <source>
        <dbReference type="ARBA" id="ARBA00000851"/>
    </source>
</evidence>
<comment type="function">
    <text evidence="10">Subunit R is required for both nuclease and ATPase activities, but not for modification.</text>
</comment>
<dbReference type="PROSITE" id="PS51192">
    <property type="entry name" value="HELICASE_ATP_BIND_1"/>
    <property type="match status" value="1"/>
</dbReference>
<dbReference type="GO" id="GO:0009035">
    <property type="term" value="F:type I site-specific deoxyribonuclease activity"/>
    <property type="evidence" value="ECO:0007669"/>
    <property type="project" value="UniProtKB-EC"/>
</dbReference>
<evidence type="ECO:0000256" key="4">
    <source>
        <dbReference type="ARBA" id="ARBA00022741"/>
    </source>
</evidence>
<dbReference type="Gene3D" id="3.40.50.300">
    <property type="entry name" value="P-loop containing nucleotide triphosphate hydrolases"/>
    <property type="match status" value="3"/>
</dbReference>
<name>A0ABZ3C532_9GAMM</name>
<evidence type="ECO:0000313" key="13">
    <source>
        <dbReference type="EMBL" id="WZW88718.1"/>
    </source>
</evidence>
<keyword evidence="11" id="KW-0175">Coiled coil</keyword>
<keyword evidence="4 10" id="KW-0547">Nucleotide-binding</keyword>
<feature type="coiled-coil region" evidence="11">
    <location>
        <begin position="495"/>
        <end position="529"/>
    </location>
</feature>
<dbReference type="PANTHER" id="PTHR30195">
    <property type="entry name" value="TYPE I SITE-SPECIFIC DEOXYRIBONUCLEASE PROTEIN SUBUNIT M AND R"/>
    <property type="match status" value="1"/>
</dbReference>
<keyword evidence="5 10" id="KW-0680">Restriction system</keyword>
<dbReference type="InterPro" id="IPR004473">
    <property type="entry name" value="Restrct_endonuc_typeI_HsdR"/>
</dbReference>
<dbReference type="CDD" id="cd18030">
    <property type="entry name" value="DEXHc_RE_I_HsdR"/>
    <property type="match status" value="1"/>
</dbReference>
<keyword evidence="8 10" id="KW-0067">ATP-binding</keyword>
<dbReference type="EMBL" id="CP150637">
    <property type="protein sequence ID" value="WZW88718.1"/>
    <property type="molecule type" value="Genomic_DNA"/>
</dbReference>
<dbReference type="Gene3D" id="3.90.1570.50">
    <property type="match status" value="1"/>
</dbReference>
<evidence type="ECO:0000256" key="9">
    <source>
        <dbReference type="ARBA" id="ARBA00023125"/>
    </source>
</evidence>
<evidence type="ECO:0000256" key="3">
    <source>
        <dbReference type="ARBA" id="ARBA00022722"/>
    </source>
</evidence>
<dbReference type="InterPro" id="IPR021810">
    <property type="entry name" value="T1RH-like_C"/>
</dbReference>
<reference evidence="13 14" key="1">
    <citation type="submission" date="2024-03" db="EMBL/GenBank/DDBJ databases">
        <title>Complete Genome Sequence and Annotation of Ignatzschineria larvae DSM 13226.</title>
        <authorList>
            <person name="Cantrell E."/>
            <person name="Burcham Z.M."/>
        </authorList>
    </citation>
    <scope>NUCLEOTIDE SEQUENCE [LARGE SCALE GENOMIC DNA]</scope>
    <source>
        <strain evidence="13 14">DSM 13226</strain>
    </source>
</reference>
<dbReference type="Pfam" id="PF11867">
    <property type="entry name" value="T1RH-like_C"/>
    <property type="match status" value="1"/>
</dbReference>
<dbReference type="EC" id="3.1.21.3" evidence="10"/>
<dbReference type="SMART" id="SM00487">
    <property type="entry name" value="DEXDc"/>
    <property type="match status" value="1"/>
</dbReference>
<dbReference type="InterPro" id="IPR027417">
    <property type="entry name" value="P-loop_NTPase"/>
</dbReference>
<dbReference type="InterPro" id="IPR051268">
    <property type="entry name" value="Type-I_R_enzyme_R_subunit"/>
</dbReference>
<dbReference type="SUPFAM" id="SSF52540">
    <property type="entry name" value="P-loop containing nucleoside triphosphate hydrolases"/>
    <property type="match status" value="2"/>
</dbReference>
<evidence type="ECO:0000256" key="11">
    <source>
        <dbReference type="SAM" id="Coils"/>
    </source>
</evidence>
<evidence type="ECO:0000256" key="2">
    <source>
        <dbReference type="ARBA" id="ARBA00008598"/>
    </source>
</evidence>
<dbReference type="InterPro" id="IPR014001">
    <property type="entry name" value="Helicase_ATP-bd"/>
</dbReference>
<dbReference type="Pfam" id="PF04313">
    <property type="entry name" value="HSDR_N"/>
    <property type="match status" value="1"/>
</dbReference>
<evidence type="ECO:0000256" key="7">
    <source>
        <dbReference type="ARBA" id="ARBA00022801"/>
    </source>
</evidence>
<accession>A0ABZ3C532</accession>
<comment type="catalytic activity">
    <reaction evidence="1 10">
        <text>Endonucleolytic cleavage of DNA to give random double-stranded fragments with terminal 5'-phosphates, ATP is simultaneously hydrolyzed.</text>
        <dbReference type="EC" id="3.1.21.3"/>
    </reaction>
</comment>
<dbReference type="InterPro" id="IPR055180">
    <property type="entry name" value="HsdR_RecA-like_helicase_dom_2"/>
</dbReference>
<dbReference type="NCBIfam" id="TIGR00348">
    <property type="entry name" value="hsdR"/>
    <property type="match status" value="1"/>
</dbReference>
<proteinExistence type="inferred from homology"/>
<protein>
    <recommendedName>
        <fullName evidence="10">Type I restriction enzyme endonuclease subunit</fullName>
        <shortName evidence="10">R protein</shortName>
        <ecNumber evidence="10">3.1.21.3</ecNumber>
    </recommendedName>
</protein>
<organism evidence="13 14">
    <name type="scientific">Ignatzschineria larvae DSM 13226</name>
    <dbReference type="NCBI Taxonomy" id="1111732"/>
    <lineage>
        <taxon>Bacteria</taxon>
        <taxon>Pseudomonadati</taxon>
        <taxon>Pseudomonadota</taxon>
        <taxon>Gammaproteobacteria</taxon>
        <taxon>Cardiobacteriales</taxon>
        <taxon>Ignatzschineriaceae</taxon>
        <taxon>Ignatzschineria</taxon>
    </lineage>
</organism>
<gene>
    <name evidence="13" type="ORF">WMO13_04835</name>
</gene>
<evidence type="ECO:0000256" key="8">
    <source>
        <dbReference type="ARBA" id="ARBA00022840"/>
    </source>
</evidence>
<keyword evidence="9 10" id="KW-0238">DNA-binding</keyword>
<dbReference type="PANTHER" id="PTHR30195:SF15">
    <property type="entry name" value="TYPE I RESTRICTION ENZYME HINDI ENDONUCLEASE SUBUNIT"/>
    <property type="match status" value="1"/>
</dbReference>
<dbReference type="CDD" id="cd22332">
    <property type="entry name" value="HsdR_N"/>
    <property type="match status" value="1"/>
</dbReference>
<evidence type="ECO:0000256" key="6">
    <source>
        <dbReference type="ARBA" id="ARBA00022759"/>
    </source>
</evidence>
<evidence type="ECO:0000256" key="5">
    <source>
        <dbReference type="ARBA" id="ARBA00022747"/>
    </source>
</evidence>
<comment type="similarity">
    <text evidence="2 10">Belongs to the HsdR family.</text>
</comment>
<evidence type="ECO:0000259" key="12">
    <source>
        <dbReference type="PROSITE" id="PS51192"/>
    </source>
</evidence>
<sequence length="1055" mass="119501">MMDEKQLEITALEWFKEIGWEYQFGPDIAVSGDNPLRESDSDPFLMPHIEEAFYRINDWLPPAQQAGVFEELRSLLRNRLPDLIANNRQMTEYLQNGFPISYQDEEGNRQHERVFLIDFQTPGNNHFLVTNQVAIAGSKGVRRPDIIAYINGLPIVVIELKNPGKGKDSLAVNREAYHQLQTYKEEITDLFIMNGALIISDGLMARIGSLSAGFDRFMPWRTVEKESDTPKLSFELQTLIYGFFEPKRLLDYLQNFVLFKEDGKSVFKIIAGYHQYHAVQNAIEATIVASHPKLGDGKIGVVWHTQGSGKSLSMCFYAGKLLKTPAMHNPTIVVVTDRNDLDDQLFATFAGAESLFPNSKPVQAENRGQLRQLLAEREAGGIIFTTVQKFAPEETGGEHPILNDRSNIVVISDEAHRTQYGLNATLNEQGLYTYGYAKHMRDALPKASFIGFTGTPIAVDDRDTRQVFGPDISVYDIEAAVKDGATVPIYYEPRLARLNIDDAELERQEEELEDILEGAELEEKEKQKATWSRLEKIVGAPSRVAMVAEDIVTHFEKRNQESDIPGKAMIVGMSRAICVELYAAIIQLRPDWHHDDPAQGEIKIMMTGSASDPQSFQEHLYNKKERKDLESRFRDPEDPFKLVIVCDMWLTGFDAPSCHTLYIDKPMRGHNLMQAIARVNRVFKSKSGGLVVDYIGIGKELEAALKVYTNAKGKGKPTIDVEEALQQFERYLEIIHGLFAKTPDQPGFDLKGFDSDQAPFLLMNAANYILGLPKHENAGDGKERFLNALLGANKAFSLCSTMAEAEPYQKEIAFYNRLGKLIRKATSDAANQRQQHSDPIFERIIRNAISADGIIDLYDYCGEENPRIDILDDHFFDTMRESKNQNLSLAMLKQLINNQVKANFKNNVVQESKFLDRLQKTMARYNNRTIESAEAMEELIAMAKDLAKAVEDGEKLGLSSDELAFYQALANNHSAVEEMGDDLLKEIAIEITNLLRKSVTVDWQKRESIRARLRILVRRTLQRYGYPPDGQKEAINLILENTEKISDQWTQEKLF</sequence>
<keyword evidence="6 13" id="KW-0255">Endonuclease</keyword>
<dbReference type="Proteomes" id="UP001449178">
    <property type="component" value="Chromosome"/>
</dbReference>
<dbReference type="CDD" id="cd18800">
    <property type="entry name" value="SF2_C_EcoR124I-like"/>
    <property type="match status" value="1"/>
</dbReference>
<keyword evidence="7 10" id="KW-0378">Hydrolase</keyword>
<feature type="domain" description="Helicase ATP-binding" evidence="12">
    <location>
        <begin position="291"/>
        <end position="474"/>
    </location>
</feature>
<dbReference type="Pfam" id="PF18766">
    <property type="entry name" value="SWI2_SNF2"/>
    <property type="match status" value="1"/>
</dbReference>
<keyword evidence="3" id="KW-0540">Nuclease</keyword>
<evidence type="ECO:0000313" key="14">
    <source>
        <dbReference type="Proteomes" id="UP001449178"/>
    </source>
</evidence>
<keyword evidence="14" id="KW-1185">Reference proteome</keyword>
<evidence type="ECO:0000256" key="10">
    <source>
        <dbReference type="RuleBase" id="RU364115"/>
    </source>
</evidence>
<comment type="subunit">
    <text evidence="10">The type I restriction/modification system is composed of three polypeptides R, M and S.</text>
</comment>